<dbReference type="Proteomes" id="UP000235703">
    <property type="component" value="Unassembled WGS sequence"/>
</dbReference>
<dbReference type="PRINTS" id="PR01210">
    <property type="entry name" value="GGTRANSPTASE"/>
</dbReference>
<sequence length="630" mass="65958">MTFTPPPDPTTRPTLQGTFGMSASTHWLATQTAQAVLERGGNAFDAAVAAGFVLHVVEPHLNGPGGDMTGLFATAEAPVPQVLMGQGPAPAEATIEHFRAEGLDMVPGAGALAAAVPGAVDAWLVLLRDHGSWDIADVLAYAIGYAENGHPIHAGTCAAVAAAAETFRAHWPSSAAQWLPGGQVPEPGDLVRMPGYAGTLRRLLAAGDEAGPAGDSGAAGDGGADRDVRVARIEAVRREWREGFVAEEAAAFIREPHMHSSGTMHAGVLTVEDTAGFSAGYEEPVSIEFRGHTIAKTGPWGQGPVLLQTLRILDGFEDADLDPSTERGAHTILEALKLALADRDTHYGHGEVDLETLLSEEYAASRRELISEWASLDFRPGLRDASEPGFVPPLVTGDEFELPAQAAGADAGASVGSAGGAGEPTMQTNTTPRAVRGDTCHLDVIDRWGNIISATPSGGWLQSSPLIPALGFCLGTRLQMMWLDDDSPSRLEAGKRPRTTLTPTLISRGGTPVIAIGTPGGDQQDQWQLLAILRMLVGGYTPQQAIDAPAFHTTALPGSFWPRTWTPGGVVVEDRLGDEVIDGLIARGHVVSRAGDWSLGRLSCVTCDPETGILQAAANSRGMQGYAAGR</sequence>
<keyword evidence="3" id="KW-1185">Reference proteome</keyword>
<dbReference type="Gene3D" id="1.10.246.130">
    <property type="match status" value="1"/>
</dbReference>
<dbReference type="InterPro" id="IPR043137">
    <property type="entry name" value="GGT_ssub_C"/>
</dbReference>
<keyword evidence="2" id="KW-0808">Transferase</keyword>
<gene>
    <name evidence="2" type="ORF">CJ198_08540</name>
</gene>
<dbReference type="PANTHER" id="PTHR43881:SF1">
    <property type="entry name" value="GAMMA-GLUTAMYLTRANSPEPTIDASE (AFU_ORTHOLOGUE AFUA_4G13580)"/>
    <property type="match status" value="1"/>
</dbReference>
<protein>
    <submittedName>
        <fullName evidence="2">Transferase</fullName>
    </submittedName>
</protein>
<dbReference type="Gene3D" id="3.60.20.40">
    <property type="match status" value="1"/>
</dbReference>
<evidence type="ECO:0000313" key="2">
    <source>
        <dbReference type="EMBL" id="PMB97867.1"/>
    </source>
</evidence>
<proteinExistence type="predicted"/>
<comment type="caution">
    <text evidence="2">The sequence shown here is derived from an EMBL/GenBank/DDBJ whole genome shotgun (WGS) entry which is preliminary data.</text>
</comment>
<name>A0A2N6PGR2_9MICO</name>
<dbReference type="InterPro" id="IPR043138">
    <property type="entry name" value="GGT_lsub"/>
</dbReference>
<accession>A0A2N6PGR2</accession>
<dbReference type="AlphaFoldDB" id="A0A2N6PGR2"/>
<evidence type="ECO:0000313" key="3">
    <source>
        <dbReference type="Proteomes" id="UP000235703"/>
    </source>
</evidence>
<dbReference type="GO" id="GO:0016740">
    <property type="term" value="F:transferase activity"/>
    <property type="evidence" value="ECO:0007669"/>
    <property type="project" value="UniProtKB-KW"/>
</dbReference>
<dbReference type="RefSeq" id="WP_102162215.1">
    <property type="nucleotide sequence ID" value="NZ_PNFZ01000004.1"/>
</dbReference>
<dbReference type="SUPFAM" id="SSF56235">
    <property type="entry name" value="N-terminal nucleophile aminohydrolases (Ntn hydrolases)"/>
    <property type="match status" value="1"/>
</dbReference>
<organism evidence="2 3">
    <name type="scientific">Brevibacterium luteolum</name>
    <dbReference type="NCBI Taxonomy" id="199591"/>
    <lineage>
        <taxon>Bacteria</taxon>
        <taxon>Bacillati</taxon>
        <taxon>Actinomycetota</taxon>
        <taxon>Actinomycetes</taxon>
        <taxon>Micrococcales</taxon>
        <taxon>Brevibacteriaceae</taxon>
        <taxon>Brevibacterium</taxon>
    </lineage>
</organism>
<dbReference type="EMBL" id="PNFZ01000004">
    <property type="protein sequence ID" value="PMB97867.1"/>
    <property type="molecule type" value="Genomic_DNA"/>
</dbReference>
<dbReference type="PANTHER" id="PTHR43881">
    <property type="entry name" value="GAMMA-GLUTAMYLTRANSPEPTIDASE (AFU_ORTHOLOGUE AFUA_4G13580)"/>
    <property type="match status" value="1"/>
</dbReference>
<dbReference type="InterPro" id="IPR052896">
    <property type="entry name" value="GGT-like_enzyme"/>
</dbReference>
<evidence type="ECO:0000256" key="1">
    <source>
        <dbReference type="SAM" id="MobiDB-lite"/>
    </source>
</evidence>
<dbReference type="OrthoDB" id="9781342at2"/>
<dbReference type="InterPro" id="IPR029055">
    <property type="entry name" value="Ntn_hydrolases_N"/>
</dbReference>
<dbReference type="Pfam" id="PF01019">
    <property type="entry name" value="G_glu_transpept"/>
    <property type="match status" value="1"/>
</dbReference>
<reference evidence="2 3" key="1">
    <citation type="submission" date="2017-09" db="EMBL/GenBank/DDBJ databases">
        <title>Bacterial strain isolated from the female urinary microbiota.</title>
        <authorList>
            <person name="Thomas-White K."/>
            <person name="Kumar N."/>
            <person name="Forster S."/>
            <person name="Putonti C."/>
            <person name="Lawley T."/>
            <person name="Wolfe A.J."/>
        </authorList>
    </citation>
    <scope>NUCLEOTIDE SEQUENCE [LARGE SCALE GENOMIC DNA]</scope>
    <source>
        <strain evidence="2 3">UMB0680</strain>
    </source>
</reference>
<feature type="region of interest" description="Disordered" evidence="1">
    <location>
        <begin position="408"/>
        <end position="433"/>
    </location>
</feature>